<protein>
    <submittedName>
        <fullName evidence="1">Uncharacterized protein</fullName>
    </submittedName>
</protein>
<reference evidence="1 2" key="1">
    <citation type="submission" date="2014-06" db="EMBL/GenBank/DDBJ databases">
        <title>Evolutionary Origins and Diversification of the Mycorrhizal Mutualists.</title>
        <authorList>
            <consortium name="DOE Joint Genome Institute"/>
            <consortium name="Mycorrhizal Genomics Consortium"/>
            <person name="Kohler A."/>
            <person name="Kuo A."/>
            <person name="Nagy L.G."/>
            <person name="Floudas D."/>
            <person name="Copeland A."/>
            <person name="Barry K.W."/>
            <person name="Cichocki N."/>
            <person name="Veneault-Fourrey C."/>
            <person name="LaButti K."/>
            <person name="Lindquist E.A."/>
            <person name="Lipzen A."/>
            <person name="Lundell T."/>
            <person name="Morin E."/>
            <person name="Murat C."/>
            <person name="Riley R."/>
            <person name="Ohm R."/>
            <person name="Sun H."/>
            <person name="Tunlid A."/>
            <person name="Henrissat B."/>
            <person name="Grigoriev I.V."/>
            <person name="Hibbett D.S."/>
            <person name="Martin F."/>
        </authorList>
    </citation>
    <scope>NUCLEOTIDE SEQUENCE [LARGE SCALE GENOMIC DNA]</scope>
    <source>
        <strain evidence="1 2">SS14</strain>
    </source>
</reference>
<dbReference type="Proteomes" id="UP000054279">
    <property type="component" value="Unassembled WGS sequence"/>
</dbReference>
<evidence type="ECO:0000313" key="2">
    <source>
        <dbReference type="Proteomes" id="UP000054279"/>
    </source>
</evidence>
<evidence type="ECO:0000313" key="1">
    <source>
        <dbReference type="EMBL" id="KIJ41761.1"/>
    </source>
</evidence>
<dbReference type="HOGENOM" id="CLU_2293512_0_0_1"/>
<proteinExistence type="predicted"/>
<gene>
    <name evidence="1" type="ORF">M422DRAFT_255070</name>
</gene>
<sequence length="101" mass="11311">MAVQIHWEALQGQSSAVINMAQTTLDALGEEFRPIENGNISGLAKAYKNLMTDAFFERSDAPNLCTSIAFQPLLGRCPSWLIHLHVELPSERPNRLREYLG</sequence>
<dbReference type="AlphaFoldDB" id="A0A0C9VU76"/>
<keyword evidence="2" id="KW-1185">Reference proteome</keyword>
<dbReference type="EMBL" id="KN837134">
    <property type="protein sequence ID" value="KIJ41761.1"/>
    <property type="molecule type" value="Genomic_DNA"/>
</dbReference>
<name>A0A0C9VU76_SPHS4</name>
<organism evidence="1 2">
    <name type="scientific">Sphaerobolus stellatus (strain SS14)</name>
    <dbReference type="NCBI Taxonomy" id="990650"/>
    <lineage>
        <taxon>Eukaryota</taxon>
        <taxon>Fungi</taxon>
        <taxon>Dikarya</taxon>
        <taxon>Basidiomycota</taxon>
        <taxon>Agaricomycotina</taxon>
        <taxon>Agaricomycetes</taxon>
        <taxon>Phallomycetidae</taxon>
        <taxon>Geastrales</taxon>
        <taxon>Sphaerobolaceae</taxon>
        <taxon>Sphaerobolus</taxon>
    </lineage>
</organism>
<accession>A0A0C9VU76</accession>